<evidence type="ECO:0000313" key="2">
    <source>
        <dbReference type="Proteomes" id="UP000604273"/>
    </source>
</evidence>
<name>A0A8H4WZ51_9HYPO</name>
<dbReference type="Proteomes" id="UP000604273">
    <property type="component" value="Unassembled WGS sequence"/>
</dbReference>
<dbReference type="AlphaFoldDB" id="A0A8H4WZ51"/>
<proteinExistence type="predicted"/>
<accession>A0A8H4WZ51</accession>
<dbReference type="EMBL" id="JABFAI010000106">
    <property type="protein sequence ID" value="KAF4955189.1"/>
    <property type="molecule type" value="Genomic_DNA"/>
</dbReference>
<reference evidence="1" key="1">
    <citation type="journal article" date="2020" name="BMC Genomics">
        <title>Correction to: Identification and distribution of gene clusters required for synthesis of sphingolipid metabolism inhibitors in diverse species of the filamentous fungus Fusarium.</title>
        <authorList>
            <person name="Kim H.S."/>
            <person name="Lohmar J.M."/>
            <person name="Busman M."/>
            <person name="Brown D.W."/>
            <person name="Naumann T.A."/>
            <person name="Divon H.H."/>
            <person name="Lysoe E."/>
            <person name="Uhlig S."/>
            <person name="Proctor R.H."/>
        </authorList>
    </citation>
    <scope>NUCLEOTIDE SEQUENCE</scope>
    <source>
        <strain evidence="1">NRRL 45417</strain>
    </source>
</reference>
<gene>
    <name evidence="1" type="ORF">FGADI_4771</name>
</gene>
<evidence type="ECO:0000313" key="1">
    <source>
        <dbReference type="EMBL" id="KAF4955189.1"/>
    </source>
</evidence>
<keyword evidence="2" id="KW-1185">Reference proteome</keyword>
<organism evidence="1 2">
    <name type="scientific">Fusarium gaditjirri</name>
    <dbReference type="NCBI Taxonomy" id="282569"/>
    <lineage>
        <taxon>Eukaryota</taxon>
        <taxon>Fungi</taxon>
        <taxon>Dikarya</taxon>
        <taxon>Ascomycota</taxon>
        <taxon>Pezizomycotina</taxon>
        <taxon>Sordariomycetes</taxon>
        <taxon>Hypocreomycetidae</taxon>
        <taxon>Hypocreales</taxon>
        <taxon>Nectriaceae</taxon>
        <taxon>Fusarium</taxon>
        <taxon>Fusarium nisikadoi species complex</taxon>
    </lineage>
</organism>
<reference evidence="1" key="2">
    <citation type="submission" date="2020-05" db="EMBL/GenBank/DDBJ databases">
        <authorList>
            <person name="Kim H.-S."/>
            <person name="Proctor R.H."/>
            <person name="Brown D.W."/>
        </authorList>
    </citation>
    <scope>NUCLEOTIDE SEQUENCE</scope>
    <source>
        <strain evidence="1">NRRL 45417</strain>
    </source>
</reference>
<dbReference type="OrthoDB" id="5082346at2759"/>
<protein>
    <submittedName>
        <fullName evidence="1">Uncharacterized protein</fullName>
    </submittedName>
</protein>
<sequence>MSSESSSDSPTETELTVGELKDLIEMNIKAIYAFDKVRLFLAKRIEKSSGQVLYGAGVAMFASTTNMDVILKSSGRRRTIESALKDILEQTMAKLSEEMLFPKWCIKESNDYLSEKSGLPHTTFPIMSCMQLSTSEMASIGNLEQAVRLKELIQTDLSVNIAALYASRPATKLFICKRGALYVAGVATPHTCGHGSVLLKSTECSTAEDALESLLEETAKELTKDMNF</sequence>
<comment type="caution">
    <text evidence="1">The sequence shown here is derived from an EMBL/GenBank/DDBJ whole genome shotgun (WGS) entry which is preliminary data.</text>
</comment>